<evidence type="ECO:0000313" key="9">
    <source>
        <dbReference type="Proteomes" id="UP001055039"/>
    </source>
</evidence>
<evidence type="ECO:0000256" key="3">
    <source>
        <dbReference type="ARBA" id="ARBA00022989"/>
    </source>
</evidence>
<evidence type="ECO:0000259" key="7">
    <source>
        <dbReference type="Pfam" id="PF13515"/>
    </source>
</evidence>
<feature type="transmembrane region" description="Helical" evidence="6">
    <location>
        <begin position="457"/>
        <end position="475"/>
    </location>
</feature>
<comment type="subcellular location">
    <subcellularLocation>
        <location evidence="1">Membrane</location>
        <topology evidence="1">Multi-pass membrane protein</topology>
    </subcellularLocation>
</comment>
<sequence>MFANEGRRGVDVITRLRRFARWLELRAVGLMPEYFDPAEGARAAFIIAVPLVLIAATGERGFGWIIFAAFWTCLADTGGPERTRRALLAGFVLLGTLTTFVASWLAGLSPEAALAAGPVLVVMTALLPIRWNASSLVATLLGVVAVVAVGYPRPAVEAAVLAGAFLCGSAWAFVIGILVWRTDRWLPTRQAVTAVYARLHDMASDLVHRRADKPHIGQTQHRRAVRGALERAHLRLARIQGDDAVGAVRLRKALLAADEVFHALLALEHLHPRLDRETKAMLEAIPPLLRASGGTLTSRGSEATEAAEVARQAEALRQRVAGRRGAAAAAMRAMAAALAVPNDRSPEAALAREQASADASRRILQAAIRSGTGVGIVTLVAHWFALGYPYWAAMAVVVVLSPVRRISWSRAIERMVGSVVGGILAQMLLTLVSSSPLLIGIIVAATAATIAVRSVNYTLFVVFLTLLFVLTMGVLNPGHGIASARMLDNILGSFAAITATVLVWPERPASTAALAGAALTANRAYLDAVLSGDPALIATTRRAAGIASTEAEIAFYAPDRILGAAPTEADIADLMAARRLAGEAAALWYDRRAASDSPETDDPAPSTSSARTGA</sequence>
<feature type="transmembrane region" description="Helical" evidence="6">
    <location>
        <begin position="43"/>
        <end position="74"/>
    </location>
</feature>
<reference evidence="8" key="1">
    <citation type="journal article" date="2021" name="Front. Microbiol.">
        <title>Comprehensive Comparative Genomics and Phenotyping of Methylobacterium Species.</title>
        <authorList>
            <person name="Alessa O."/>
            <person name="Ogura Y."/>
            <person name="Fujitani Y."/>
            <person name="Takami H."/>
            <person name="Hayashi T."/>
            <person name="Sahin N."/>
            <person name="Tani A."/>
        </authorList>
    </citation>
    <scope>NUCLEOTIDE SEQUENCE</scope>
    <source>
        <strain evidence="8">NBRC 15686</strain>
    </source>
</reference>
<proteinExistence type="predicted"/>
<reference evidence="8" key="2">
    <citation type="submission" date="2021-08" db="EMBL/GenBank/DDBJ databases">
        <authorList>
            <person name="Tani A."/>
            <person name="Ola A."/>
            <person name="Ogura Y."/>
            <person name="Katsura K."/>
            <person name="Hayashi T."/>
        </authorList>
    </citation>
    <scope>NUCLEOTIDE SEQUENCE</scope>
    <source>
        <strain evidence="8">NBRC 15686</strain>
    </source>
</reference>
<dbReference type="Pfam" id="PF13515">
    <property type="entry name" value="FUSC_2"/>
    <property type="match status" value="1"/>
</dbReference>
<name>A0ABQ4UFN2_9HYPH</name>
<dbReference type="InterPro" id="IPR049453">
    <property type="entry name" value="Memb_transporter_dom"/>
</dbReference>
<accession>A0ABQ4UFN2</accession>
<feature type="compositionally biased region" description="Polar residues" evidence="5">
    <location>
        <begin position="605"/>
        <end position="614"/>
    </location>
</feature>
<dbReference type="Proteomes" id="UP001055039">
    <property type="component" value="Unassembled WGS sequence"/>
</dbReference>
<protein>
    <recommendedName>
        <fullName evidence="7">Integral membrane bound transporter domain-containing protein</fullName>
    </recommendedName>
</protein>
<evidence type="ECO:0000256" key="4">
    <source>
        <dbReference type="ARBA" id="ARBA00023136"/>
    </source>
</evidence>
<feature type="transmembrane region" description="Helical" evidence="6">
    <location>
        <begin position="366"/>
        <end position="384"/>
    </location>
</feature>
<keyword evidence="9" id="KW-1185">Reference proteome</keyword>
<evidence type="ECO:0000256" key="5">
    <source>
        <dbReference type="SAM" id="MobiDB-lite"/>
    </source>
</evidence>
<dbReference type="EMBL" id="BPRC01000011">
    <property type="protein sequence ID" value="GJE66088.1"/>
    <property type="molecule type" value="Genomic_DNA"/>
</dbReference>
<feature type="transmembrane region" description="Helical" evidence="6">
    <location>
        <begin position="112"/>
        <end position="129"/>
    </location>
</feature>
<feature type="transmembrane region" description="Helical" evidence="6">
    <location>
        <begin position="136"/>
        <end position="152"/>
    </location>
</feature>
<keyword evidence="3 6" id="KW-1133">Transmembrane helix</keyword>
<comment type="caution">
    <text evidence="8">The sequence shown here is derived from an EMBL/GenBank/DDBJ whole genome shotgun (WGS) entry which is preliminary data.</text>
</comment>
<gene>
    <name evidence="8" type="ORF">LNAOJCKE_3302</name>
</gene>
<organism evidence="8 9">
    <name type="scientific">Methylorubrum aminovorans</name>
    <dbReference type="NCBI Taxonomy" id="269069"/>
    <lineage>
        <taxon>Bacteria</taxon>
        <taxon>Pseudomonadati</taxon>
        <taxon>Pseudomonadota</taxon>
        <taxon>Alphaproteobacteria</taxon>
        <taxon>Hyphomicrobiales</taxon>
        <taxon>Methylobacteriaceae</taxon>
        <taxon>Methylorubrum</taxon>
    </lineage>
</organism>
<feature type="transmembrane region" description="Helical" evidence="6">
    <location>
        <begin position="158"/>
        <end position="180"/>
    </location>
</feature>
<feature type="transmembrane region" description="Helical" evidence="6">
    <location>
        <begin position="86"/>
        <end position="106"/>
    </location>
</feature>
<feature type="domain" description="Integral membrane bound transporter" evidence="7">
    <location>
        <begin position="377"/>
        <end position="498"/>
    </location>
</feature>
<evidence type="ECO:0000256" key="1">
    <source>
        <dbReference type="ARBA" id="ARBA00004141"/>
    </source>
</evidence>
<dbReference type="RefSeq" id="WP_238225663.1">
    <property type="nucleotide sequence ID" value="NZ_BAAADH010000007.1"/>
</dbReference>
<keyword evidence="2 6" id="KW-0812">Transmembrane</keyword>
<evidence type="ECO:0000256" key="6">
    <source>
        <dbReference type="SAM" id="Phobius"/>
    </source>
</evidence>
<keyword evidence="4 6" id="KW-0472">Membrane</keyword>
<evidence type="ECO:0000313" key="8">
    <source>
        <dbReference type="EMBL" id="GJE66088.1"/>
    </source>
</evidence>
<evidence type="ECO:0000256" key="2">
    <source>
        <dbReference type="ARBA" id="ARBA00022692"/>
    </source>
</evidence>
<feature type="region of interest" description="Disordered" evidence="5">
    <location>
        <begin position="591"/>
        <end position="614"/>
    </location>
</feature>
<feature type="transmembrane region" description="Helical" evidence="6">
    <location>
        <begin position="428"/>
        <end position="451"/>
    </location>
</feature>